<evidence type="ECO:0000259" key="3">
    <source>
        <dbReference type="Pfam" id="PF00724"/>
    </source>
</evidence>
<dbReference type="OrthoDB" id="122964at2157"/>
<dbReference type="InterPro" id="IPR051799">
    <property type="entry name" value="NADH_flavin_oxidoreductase"/>
</dbReference>
<dbReference type="Gene3D" id="3.20.20.70">
    <property type="entry name" value="Aldolase class I"/>
    <property type="match status" value="1"/>
</dbReference>
<dbReference type="AlphaFoldDB" id="J3EXQ1"/>
<dbReference type="CDD" id="cd02803">
    <property type="entry name" value="OYE_like_FMN_family"/>
    <property type="match status" value="1"/>
</dbReference>
<name>J3EXQ1_9EURY</name>
<sequence>MAETPDDVLFESFDFDDVSLDNRVGLAPMTRTSATDDGRATEQMARYYAKFARGGFSFLVSEGVYTDHEYSQGYLNQPGLVTEDHVESWQQVTDAVHEAGAPIFAQLMHAGAISQGNPHADETVGPSAVQPVGEKSGLYGGEGEFETPRELLTKELVGIRQSFVAAARNAEEAGFDGVELHAANGYLLNEFLAADANQRDDEYGGDVENRVRFPAEVLEAVDAELPDGFVVGVRVSQEKVNDDEYRWPGEEGDAEVIFSALSEAGADYIHVTGTDATTPAFGDTGPTLADLAVEYSGDETAVVDNGGLGDPDAARQAIESGSDLVTLGTSALSNPDWPKQVAAGEDPDPFDFEEILLPKATIGDHEVPDADVASLDD</sequence>
<evidence type="ECO:0000256" key="2">
    <source>
        <dbReference type="ARBA" id="ARBA00023002"/>
    </source>
</evidence>
<evidence type="ECO:0000313" key="5">
    <source>
        <dbReference type="Proteomes" id="UP000007813"/>
    </source>
</evidence>
<dbReference type="eggNOG" id="arCOG00615">
    <property type="taxonomic scope" value="Archaea"/>
</dbReference>
<dbReference type="InterPro" id="IPR013785">
    <property type="entry name" value="Aldolase_TIM"/>
</dbReference>
<feature type="domain" description="NADH:flavin oxidoreductase/NADH oxidase N-terminal" evidence="3">
    <location>
        <begin position="9"/>
        <end position="344"/>
    </location>
</feature>
<organism evidence="4 5">
    <name type="scientific">Halogranum salarium B-1</name>
    <dbReference type="NCBI Taxonomy" id="1210908"/>
    <lineage>
        <taxon>Archaea</taxon>
        <taxon>Methanobacteriati</taxon>
        <taxon>Methanobacteriota</taxon>
        <taxon>Stenosarchaea group</taxon>
        <taxon>Halobacteria</taxon>
        <taxon>Halobacteriales</taxon>
        <taxon>Haloferacaceae</taxon>
    </lineage>
</organism>
<dbReference type="GO" id="GO:0010181">
    <property type="term" value="F:FMN binding"/>
    <property type="evidence" value="ECO:0007669"/>
    <property type="project" value="InterPro"/>
</dbReference>
<dbReference type="GO" id="GO:0016491">
    <property type="term" value="F:oxidoreductase activity"/>
    <property type="evidence" value="ECO:0007669"/>
    <property type="project" value="UniProtKB-KW"/>
</dbReference>
<dbReference type="InterPro" id="IPR001155">
    <property type="entry name" value="OxRdtase_FMN_N"/>
</dbReference>
<accession>J3EXQ1</accession>
<dbReference type="RefSeq" id="WP_009367192.1">
    <property type="nucleotide sequence ID" value="NZ_ALJD01000004.1"/>
</dbReference>
<evidence type="ECO:0000256" key="1">
    <source>
        <dbReference type="ARBA" id="ARBA00022630"/>
    </source>
</evidence>
<dbReference type="PATRIC" id="fig|1210908.3.peg.2020"/>
<protein>
    <submittedName>
        <fullName evidence="4">NADH:flavin oxidoreductase</fullName>
    </submittedName>
</protein>
<dbReference type="PANTHER" id="PTHR43656:SF2">
    <property type="entry name" value="BINDING OXIDOREDUCTASE, PUTATIVE (AFU_ORTHOLOGUE AFUA_2G08260)-RELATED"/>
    <property type="match status" value="1"/>
</dbReference>
<dbReference type="Proteomes" id="UP000007813">
    <property type="component" value="Unassembled WGS sequence"/>
</dbReference>
<dbReference type="PANTHER" id="PTHR43656">
    <property type="entry name" value="BINDING OXIDOREDUCTASE, PUTATIVE (AFU_ORTHOLOGUE AFUA_2G08260)-RELATED"/>
    <property type="match status" value="1"/>
</dbReference>
<dbReference type="SUPFAM" id="SSF51395">
    <property type="entry name" value="FMN-linked oxidoreductases"/>
    <property type="match status" value="1"/>
</dbReference>
<keyword evidence="2" id="KW-0560">Oxidoreductase</keyword>
<keyword evidence="1" id="KW-0285">Flavoprotein</keyword>
<comment type="caution">
    <text evidence="4">The sequence shown here is derived from an EMBL/GenBank/DDBJ whole genome shotgun (WGS) entry which is preliminary data.</text>
</comment>
<gene>
    <name evidence="4" type="ORF">HSB1_21100</name>
</gene>
<reference evidence="4 5" key="1">
    <citation type="journal article" date="2012" name="J. Bacteriol.">
        <title>Draft Genome Sequence of the Extremely Halophilic Archaeon Halogranum salarium B-1T.</title>
        <authorList>
            <person name="Kim K.K."/>
            <person name="Lee K.C."/>
            <person name="Lee J.S."/>
        </authorList>
    </citation>
    <scope>NUCLEOTIDE SEQUENCE [LARGE SCALE GENOMIC DNA]</scope>
    <source>
        <strain evidence="4 5">B-1</strain>
    </source>
</reference>
<dbReference type="EMBL" id="ALJD01000004">
    <property type="protein sequence ID" value="EJN59952.1"/>
    <property type="molecule type" value="Genomic_DNA"/>
</dbReference>
<dbReference type="Pfam" id="PF00724">
    <property type="entry name" value="Oxidored_FMN"/>
    <property type="match status" value="1"/>
</dbReference>
<proteinExistence type="predicted"/>
<evidence type="ECO:0000313" key="4">
    <source>
        <dbReference type="EMBL" id="EJN59952.1"/>
    </source>
</evidence>